<name>A0AAN8S118_POLSC</name>
<accession>A0AAN8S118</accession>
<sequence>MKNSTLFIRHESQERGKDKEMEINEVRKEKCDRDNVNRREKRDVQMRNEEINRRELMTRREKIVEAEGGE</sequence>
<gene>
    <name evidence="1" type="ORF">RUM43_009268</name>
</gene>
<dbReference type="Proteomes" id="UP001372834">
    <property type="component" value="Unassembled WGS sequence"/>
</dbReference>
<evidence type="ECO:0000313" key="2">
    <source>
        <dbReference type="Proteomes" id="UP001372834"/>
    </source>
</evidence>
<proteinExistence type="predicted"/>
<evidence type="ECO:0000313" key="1">
    <source>
        <dbReference type="EMBL" id="KAK6623416.1"/>
    </source>
</evidence>
<protein>
    <submittedName>
        <fullName evidence="1">Uncharacterized protein</fullName>
    </submittedName>
</protein>
<dbReference type="EMBL" id="JAWJWE010000038">
    <property type="protein sequence ID" value="KAK6623416.1"/>
    <property type="molecule type" value="Genomic_DNA"/>
</dbReference>
<dbReference type="AlphaFoldDB" id="A0AAN8S118"/>
<comment type="caution">
    <text evidence="1">The sequence shown here is derived from an EMBL/GenBank/DDBJ whole genome shotgun (WGS) entry which is preliminary data.</text>
</comment>
<organism evidence="1 2">
    <name type="scientific">Polyplax serrata</name>
    <name type="common">Common mouse louse</name>
    <dbReference type="NCBI Taxonomy" id="468196"/>
    <lineage>
        <taxon>Eukaryota</taxon>
        <taxon>Metazoa</taxon>
        <taxon>Ecdysozoa</taxon>
        <taxon>Arthropoda</taxon>
        <taxon>Hexapoda</taxon>
        <taxon>Insecta</taxon>
        <taxon>Pterygota</taxon>
        <taxon>Neoptera</taxon>
        <taxon>Paraneoptera</taxon>
        <taxon>Psocodea</taxon>
        <taxon>Troctomorpha</taxon>
        <taxon>Phthiraptera</taxon>
        <taxon>Anoplura</taxon>
        <taxon>Polyplacidae</taxon>
        <taxon>Polyplax</taxon>
    </lineage>
</organism>
<reference evidence="1 2" key="1">
    <citation type="submission" date="2023-10" db="EMBL/GenBank/DDBJ databases">
        <title>Genomes of two closely related lineages of the louse Polyplax serrata with different host specificities.</title>
        <authorList>
            <person name="Martinu J."/>
            <person name="Tarabai H."/>
            <person name="Stefka J."/>
            <person name="Hypsa V."/>
        </authorList>
    </citation>
    <scope>NUCLEOTIDE SEQUENCE [LARGE SCALE GENOMIC DNA]</scope>
    <source>
        <strain evidence="1">HR10_N</strain>
    </source>
</reference>